<name>A0AAD5GJD8_AMBAR</name>
<protein>
    <submittedName>
        <fullName evidence="2">Uncharacterized protein</fullName>
    </submittedName>
</protein>
<feature type="non-terminal residue" evidence="2">
    <location>
        <position position="1"/>
    </location>
</feature>
<evidence type="ECO:0000313" key="3">
    <source>
        <dbReference type="Proteomes" id="UP001206925"/>
    </source>
</evidence>
<accession>A0AAD5GJD8</accession>
<sequence>RTPPIQPSGQRYTTRLQPPARPVHHSLQPPPTTTCVNHQVRSRAALDLCFGVNPLPASLATASILILWSTHFTGYICYIQRCWINIKSVVSKSQRQTWAEAVLRLDNGGSLRHFPLLLGFDPDVGEYMSSDNGSCLSYLIST</sequence>
<evidence type="ECO:0000313" key="2">
    <source>
        <dbReference type="EMBL" id="KAI7744927.1"/>
    </source>
</evidence>
<dbReference type="EMBL" id="JAMZMK010007405">
    <property type="protein sequence ID" value="KAI7744927.1"/>
    <property type="molecule type" value="Genomic_DNA"/>
</dbReference>
<dbReference type="Proteomes" id="UP001206925">
    <property type="component" value="Unassembled WGS sequence"/>
</dbReference>
<feature type="compositionally biased region" description="Polar residues" evidence="1">
    <location>
        <begin position="7"/>
        <end position="16"/>
    </location>
</feature>
<dbReference type="AlphaFoldDB" id="A0AAD5GJD8"/>
<reference evidence="2" key="1">
    <citation type="submission" date="2022-06" db="EMBL/GenBank/DDBJ databases">
        <title>Uncovering the hologenomic basis of an extraordinary plant invasion.</title>
        <authorList>
            <person name="Bieker V.C."/>
            <person name="Martin M.D."/>
            <person name="Gilbert T."/>
            <person name="Hodgins K."/>
            <person name="Battlay P."/>
            <person name="Petersen B."/>
            <person name="Wilson J."/>
        </authorList>
    </citation>
    <scope>NUCLEOTIDE SEQUENCE</scope>
    <source>
        <strain evidence="2">AA19_3_7</strain>
        <tissue evidence="2">Leaf</tissue>
    </source>
</reference>
<keyword evidence="3" id="KW-1185">Reference proteome</keyword>
<feature type="region of interest" description="Disordered" evidence="1">
    <location>
        <begin position="1"/>
        <end position="30"/>
    </location>
</feature>
<proteinExistence type="predicted"/>
<gene>
    <name evidence="2" type="ORF">M8C21_016826</name>
</gene>
<comment type="caution">
    <text evidence="2">The sequence shown here is derived from an EMBL/GenBank/DDBJ whole genome shotgun (WGS) entry which is preliminary data.</text>
</comment>
<organism evidence="2 3">
    <name type="scientific">Ambrosia artemisiifolia</name>
    <name type="common">Common ragweed</name>
    <dbReference type="NCBI Taxonomy" id="4212"/>
    <lineage>
        <taxon>Eukaryota</taxon>
        <taxon>Viridiplantae</taxon>
        <taxon>Streptophyta</taxon>
        <taxon>Embryophyta</taxon>
        <taxon>Tracheophyta</taxon>
        <taxon>Spermatophyta</taxon>
        <taxon>Magnoliopsida</taxon>
        <taxon>eudicotyledons</taxon>
        <taxon>Gunneridae</taxon>
        <taxon>Pentapetalae</taxon>
        <taxon>asterids</taxon>
        <taxon>campanulids</taxon>
        <taxon>Asterales</taxon>
        <taxon>Asteraceae</taxon>
        <taxon>Asteroideae</taxon>
        <taxon>Heliantheae alliance</taxon>
        <taxon>Heliantheae</taxon>
        <taxon>Ambrosia</taxon>
    </lineage>
</organism>
<evidence type="ECO:0000256" key="1">
    <source>
        <dbReference type="SAM" id="MobiDB-lite"/>
    </source>
</evidence>